<dbReference type="Pfam" id="PF02397">
    <property type="entry name" value="Bac_transf"/>
    <property type="match status" value="1"/>
</dbReference>
<keyword evidence="10" id="KW-1185">Reference proteome</keyword>
<evidence type="ECO:0000313" key="10">
    <source>
        <dbReference type="Proteomes" id="UP000663801"/>
    </source>
</evidence>
<reference evidence="9" key="1">
    <citation type="submission" date="2021-01" db="EMBL/GenBank/DDBJ databases">
        <title>KCTC 19127 draft genome.</title>
        <authorList>
            <person name="An D."/>
        </authorList>
    </citation>
    <scope>NUCLEOTIDE SEQUENCE</scope>
    <source>
        <strain evidence="9">KCTC 19127</strain>
    </source>
</reference>
<dbReference type="GO" id="GO:0016020">
    <property type="term" value="C:membrane"/>
    <property type="evidence" value="ECO:0007669"/>
    <property type="project" value="UniProtKB-SubCell"/>
</dbReference>
<gene>
    <name evidence="9" type="ORF">JL107_15165</name>
</gene>
<feature type="transmembrane region" description="Helical" evidence="7">
    <location>
        <begin position="298"/>
        <end position="325"/>
    </location>
</feature>
<comment type="subcellular location">
    <subcellularLocation>
        <location evidence="1">Membrane</location>
        <topology evidence="1">Multi-pass membrane protein</topology>
    </subcellularLocation>
</comment>
<dbReference type="EMBL" id="JAERWL010000012">
    <property type="protein sequence ID" value="MBM9477790.1"/>
    <property type="molecule type" value="Genomic_DNA"/>
</dbReference>
<feature type="transmembrane region" description="Helical" evidence="7">
    <location>
        <begin position="23"/>
        <end position="43"/>
    </location>
</feature>
<evidence type="ECO:0000256" key="5">
    <source>
        <dbReference type="ARBA" id="ARBA00022989"/>
    </source>
</evidence>
<dbReference type="Pfam" id="PF13727">
    <property type="entry name" value="CoA_binding_3"/>
    <property type="match status" value="1"/>
</dbReference>
<evidence type="ECO:0000313" key="9">
    <source>
        <dbReference type="EMBL" id="MBM9477790.1"/>
    </source>
</evidence>
<protein>
    <submittedName>
        <fullName evidence="9">Sugar transferase</fullName>
    </submittedName>
</protein>
<feature type="transmembrane region" description="Helical" evidence="7">
    <location>
        <begin position="122"/>
        <end position="144"/>
    </location>
</feature>
<name>A0A938YRY2_9ACTN</name>
<dbReference type="AlphaFoldDB" id="A0A938YRY2"/>
<feature type="domain" description="Bacterial sugar transferase" evidence="8">
    <location>
        <begin position="297"/>
        <end position="485"/>
    </location>
</feature>
<sequence>MSATHRPDPEPLPRPRGRWVTSYARHLFLTDLVVVTAMVLLAQGIRFESVFDVTIAGMSDLNYWAVSGVLVVLWMLALAVNGGYDRKILGSGPREYHRVVNASLYLFGFIAIVSYLGRLDIARGYLVLALPLGLVGILAGRWVWRLLLREHRRTGTHLHNVLVVGSRRSALDLATRLRSAPDFGYRVSALCLPTTGIGPVGPTGDVGGFPVIGDLGDVLAAIRSSGVDTVAVSSSEQFGSEEVRRLGWQLEGSGIRLCLAPSLTDVAGPRIHIKPVAGLPLMHVEEPRFRGPKLVLKTALDLSVAGVGLLVLSPVMLAVALAIAVKDPGPIFFRQERVGRAGERFRVWKFRSMTVGADRVVDQARSTAGQQHEVFYKSASDARVTPLGAFLRRTSLDELPQLFNVVTGQMSIVGPRPLVPGEGAEIGHFLERRMLVKPGITGLWQVSGRSDVSATERIRLDFYYVENWSVAGDLTIMVKTVKAVVAGRGAY</sequence>
<dbReference type="RefSeq" id="WP_205257900.1">
    <property type="nucleotide sequence ID" value="NZ_BAAAPV010000005.1"/>
</dbReference>
<evidence type="ECO:0000256" key="4">
    <source>
        <dbReference type="ARBA" id="ARBA00022692"/>
    </source>
</evidence>
<feature type="transmembrane region" description="Helical" evidence="7">
    <location>
        <begin position="96"/>
        <end position="116"/>
    </location>
</feature>
<organism evidence="9 10">
    <name type="scientific">Nakamurella flavida</name>
    <dbReference type="NCBI Taxonomy" id="363630"/>
    <lineage>
        <taxon>Bacteria</taxon>
        <taxon>Bacillati</taxon>
        <taxon>Actinomycetota</taxon>
        <taxon>Actinomycetes</taxon>
        <taxon>Nakamurellales</taxon>
        <taxon>Nakamurellaceae</taxon>
        <taxon>Nakamurella</taxon>
    </lineage>
</organism>
<dbReference type="InterPro" id="IPR017475">
    <property type="entry name" value="EPS_sugar_tfrase"/>
</dbReference>
<dbReference type="NCBIfam" id="TIGR03025">
    <property type="entry name" value="EPS_sugtrans"/>
    <property type="match status" value="1"/>
</dbReference>
<comment type="caution">
    <text evidence="9">The sequence shown here is derived from an EMBL/GenBank/DDBJ whole genome shotgun (WGS) entry which is preliminary data.</text>
</comment>
<keyword evidence="5 7" id="KW-1133">Transmembrane helix</keyword>
<proteinExistence type="inferred from homology"/>
<accession>A0A938YRY2</accession>
<dbReference type="GO" id="GO:0016780">
    <property type="term" value="F:phosphotransferase activity, for other substituted phosphate groups"/>
    <property type="evidence" value="ECO:0007669"/>
    <property type="project" value="TreeGrafter"/>
</dbReference>
<evidence type="ECO:0000256" key="2">
    <source>
        <dbReference type="ARBA" id="ARBA00006464"/>
    </source>
</evidence>
<dbReference type="InterPro" id="IPR003362">
    <property type="entry name" value="Bact_transf"/>
</dbReference>
<evidence type="ECO:0000256" key="1">
    <source>
        <dbReference type="ARBA" id="ARBA00004141"/>
    </source>
</evidence>
<dbReference type="PANTHER" id="PTHR30576:SF10">
    <property type="entry name" value="SLL5057 PROTEIN"/>
    <property type="match status" value="1"/>
</dbReference>
<keyword evidence="6 7" id="KW-0472">Membrane</keyword>
<feature type="transmembrane region" description="Helical" evidence="7">
    <location>
        <begin position="63"/>
        <end position="84"/>
    </location>
</feature>
<dbReference type="Proteomes" id="UP000663801">
    <property type="component" value="Unassembled WGS sequence"/>
</dbReference>
<keyword evidence="4 7" id="KW-0812">Transmembrane</keyword>
<evidence type="ECO:0000259" key="8">
    <source>
        <dbReference type="Pfam" id="PF02397"/>
    </source>
</evidence>
<keyword evidence="3 9" id="KW-0808">Transferase</keyword>
<dbReference type="PANTHER" id="PTHR30576">
    <property type="entry name" value="COLANIC BIOSYNTHESIS UDP-GLUCOSE LIPID CARRIER TRANSFERASE"/>
    <property type="match status" value="1"/>
</dbReference>
<evidence type="ECO:0000256" key="3">
    <source>
        <dbReference type="ARBA" id="ARBA00022679"/>
    </source>
</evidence>
<evidence type="ECO:0000256" key="7">
    <source>
        <dbReference type="SAM" id="Phobius"/>
    </source>
</evidence>
<comment type="similarity">
    <text evidence="2">Belongs to the bacterial sugar transferase family.</text>
</comment>
<evidence type="ECO:0000256" key="6">
    <source>
        <dbReference type="ARBA" id="ARBA00023136"/>
    </source>
</evidence>